<dbReference type="AlphaFoldDB" id="A0A0C3C2B2"/>
<gene>
    <name evidence="1" type="ORF">PILCRDRAFT_432423</name>
</gene>
<dbReference type="Proteomes" id="UP000054166">
    <property type="component" value="Unassembled WGS sequence"/>
</dbReference>
<sequence length="240" mass="26220">MALSAIIFTTIFLTINYLYSTFASPIVSNGDVFTGQSLNVTHSLAKRQWAPADQKCTTPAQWDSRVCRPTIGDRAWEDRCRGPTGGAVIRYVLSFCADENTICSNILYQNTVETIECIPRPVAQSQVPAPNQETGVAPFGSNYDLDVEHIQSVTLTNDISLASVSALLEDSGGKYLVTPFFALEGNLRGTTSKICDYNVTNRDCVPSGRYNLKKGNIIDFTFGITPGQVVRLYWAIIGGS</sequence>
<keyword evidence="2" id="KW-1185">Reference proteome</keyword>
<name>A0A0C3C2B2_PILCF</name>
<organism evidence="1 2">
    <name type="scientific">Piloderma croceum (strain F 1598)</name>
    <dbReference type="NCBI Taxonomy" id="765440"/>
    <lineage>
        <taxon>Eukaryota</taxon>
        <taxon>Fungi</taxon>
        <taxon>Dikarya</taxon>
        <taxon>Basidiomycota</taxon>
        <taxon>Agaricomycotina</taxon>
        <taxon>Agaricomycetes</taxon>
        <taxon>Agaricomycetidae</taxon>
        <taxon>Atheliales</taxon>
        <taxon>Atheliaceae</taxon>
        <taxon>Piloderma</taxon>
    </lineage>
</organism>
<evidence type="ECO:0000313" key="2">
    <source>
        <dbReference type="Proteomes" id="UP000054166"/>
    </source>
</evidence>
<dbReference type="OrthoDB" id="3921300at2759"/>
<reference evidence="1 2" key="1">
    <citation type="submission" date="2014-04" db="EMBL/GenBank/DDBJ databases">
        <authorList>
            <consortium name="DOE Joint Genome Institute"/>
            <person name="Kuo A."/>
            <person name="Tarkka M."/>
            <person name="Buscot F."/>
            <person name="Kohler A."/>
            <person name="Nagy L.G."/>
            <person name="Floudas D."/>
            <person name="Copeland A."/>
            <person name="Barry K.W."/>
            <person name="Cichocki N."/>
            <person name="Veneault-Fourrey C."/>
            <person name="LaButti K."/>
            <person name="Lindquist E.A."/>
            <person name="Lipzen A."/>
            <person name="Lundell T."/>
            <person name="Morin E."/>
            <person name="Murat C."/>
            <person name="Sun H."/>
            <person name="Tunlid A."/>
            <person name="Henrissat B."/>
            <person name="Grigoriev I.V."/>
            <person name="Hibbett D.S."/>
            <person name="Martin F."/>
            <person name="Nordberg H.P."/>
            <person name="Cantor M.N."/>
            <person name="Hua S.X."/>
        </authorList>
    </citation>
    <scope>NUCLEOTIDE SEQUENCE [LARGE SCALE GENOMIC DNA]</scope>
    <source>
        <strain evidence="1 2">F 1598</strain>
    </source>
</reference>
<protein>
    <submittedName>
        <fullName evidence="1">Uncharacterized protein</fullName>
    </submittedName>
</protein>
<proteinExistence type="predicted"/>
<dbReference type="InParanoid" id="A0A0C3C2B2"/>
<reference evidence="2" key="2">
    <citation type="submission" date="2015-01" db="EMBL/GenBank/DDBJ databases">
        <title>Evolutionary Origins and Diversification of the Mycorrhizal Mutualists.</title>
        <authorList>
            <consortium name="DOE Joint Genome Institute"/>
            <consortium name="Mycorrhizal Genomics Consortium"/>
            <person name="Kohler A."/>
            <person name="Kuo A."/>
            <person name="Nagy L.G."/>
            <person name="Floudas D."/>
            <person name="Copeland A."/>
            <person name="Barry K.W."/>
            <person name="Cichocki N."/>
            <person name="Veneault-Fourrey C."/>
            <person name="LaButti K."/>
            <person name="Lindquist E.A."/>
            <person name="Lipzen A."/>
            <person name="Lundell T."/>
            <person name="Morin E."/>
            <person name="Murat C."/>
            <person name="Riley R."/>
            <person name="Ohm R."/>
            <person name="Sun H."/>
            <person name="Tunlid A."/>
            <person name="Henrissat B."/>
            <person name="Grigoriev I.V."/>
            <person name="Hibbett D.S."/>
            <person name="Martin F."/>
        </authorList>
    </citation>
    <scope>NUCLEOTIDE SEQUENCE [LARGE SCALE GENOMIC DNA]</scope>
    <source>
        <strain evidence="2">F 1598</strain>
    </source>
</reference>
<dbReference type="EMBL" id="KN832990">
    <property type="protein sequence ID" value="KIM83652.1"/>
    <property type="molecule type" value="Genomic_DNA"/>
</dbReference>
<evidence type="ECO:0000313" key="1">
    <source>
        <dbReference type="EMBL" id="KIM83652.1"/>
    </source>
</evidence>
<dbReference type="HOGENOM" id="CLU_109031_0_0_1"/>
<accession>A0A0C3C2B2</accession>